<dbReference type="OrthoDB" id="9811471at2"/>
<keyword evidence="4" id="KW-0808">Transferase</keyword>
<sequence length="467" mass="49282">MKHHSLAQIGDDLRRRKISASALVSQAIASFENSEPELRAYKHWAGSQALQQAGAVDVLLSSGQDHGPLMGMPVSVKDLYGVPGMPVHAGTDTRFPESWERAGPLVRSLTGQLGIVMGKTHTVEFAFGGIGTNPHWGAPVNPWSSKEAPRVSGGSSSGAGVSLAQGSALLALGTDTAGSVRIPAAFTGQCALKTTHGRWPADGIVPLSPSLDTPGLLCRTVEDLAYAFSALDIQANNETNGAITPRPLAGLRIGVVENVVWDGIDPEIAANTEAALATLERNGASLSKVSLNGLDAVLEIFRHGGLAAPELRSFMDLNFPDRIGRLDPMVRARVEQADEVSAIEYLRRRNVLRTSGHAALKVFEHVDVLVSPTVPISAPLLSDVAEGDAYRAANMMALRNTAIVNLFGWCALTLPSGLDGNGIPSGLQLIAPPMREPQLLAMALGVENVVGKAPELLGPSPLCWRRC</sequence>
<dbReference type="AlphaFoldDB" id="A0A286I8W9"/>
<evidence type="ECO:0000256" key="2">
    <source>
        <dbReference type="ARBA" id="ARBA00021874"/>
    </source>
</evidence>
<dbReference type="InterPro" id="IPR020556">
    <property type="entry name" value="Amidase_CS"/>
</dbReference>
<evidence type="ECO:0000256" key="1">
    <source>
        <dbReference type="ARBA" id="ARBA00003871"/>
    </source>
</evidence>
<proteinExistence type="predicted"/>
<organism evidence="4 5">
    <name type="scientific">Hoeflea halophila</name>
    <dbReference type="NCBI Taxonomy" id="714899"/>
    <lineage>
        <taxon>Bacteria</taxon>
        <taxon>Pseudomonadati</taxon>
        <taxon>Pseudomonadota</taxon>
        <taxon>Alphaproteobacteria</taxon>
        <taxon>Hyphomicrobiales</taxon>
        <taxon>Rhizobiaceae</taxon>
        <taxon>Hoeflea</taxon>
    </lineage>
</organism>
<dbReference type="PANTHER" id="PTHR11895:SF176">
    <property type="entry name" value="AMIDASE AMID-RELATED"/>
    <property type="match status" value="1"/>
</dbReference>
<dbReference type="RefSeq" id="WP_097106270.1">
    <property type="nucleotide sequence ID" value="NZ_OCPC01000001.1"/>
</dbReference>
<evidence type="ECO:0000259" key="3">
    <source>
        <dbReference type="Pfam" id="PF01425"/>
    </source>
</evidence>
<dbReference type="Proteomes" id="UP000219465">
    <property type="component" value="Unassembled WGS sequence"/>
</dbReference>
<dbReference type="GO" id="GO:0016740">
    <property type="term" value="F:transferase activity"/>
    <property type="evidence" value="ECO:0007669"/>
    <property type="project" value="UniProtKB-KW"/>
</dbReference>
<dbReference type="EMBL" id="OCPC01000001">
    <property type="protein sequence ID" value="SOE16568.1"/>
    <property type="molecule type" value="Genomic_DNA"/>
</dbReference>
<dbReference type="Gene3D" id="3.90.1300.10">
    <property type="entry name" value="Amidase signature (AS) domain"/>
    <property type="match status" value="1"/>
</dbReference>
<evidence type="ECO:0000313" key="4">
    <source>
        <dbReference type="EMBL" id="SOE16568.1"/>
    </source>
</evidence>
<evidence type="ECO:0000313" key="5">
    <source>
        <dbReference type="Proteomes" id="UP000219465"/>
    </source>
</evidence>
<dbReference type="InterPro" id="IPR000120">
    <property type="entry name" value="Amidase"/>
</dbReference>
<protein>
    <recommendedName>
        <fullName evidence="2">Indoleacetamide hydrolase</fullName>
    </recommendedName>
</protein>
<dbReference type="PANTHER" id="PTHR11895">
    <property type="entry name" value="TRANSAMIDASE"/>
    <property type="match status" value="1"/>
</dbReference>
<dbReference type="InterPro" id="IPR036928">
    <property type="entry name" value="AS_sf"/>
</dbReference>
<dbReference type="InterPro" id="IPR023631">
    <property type="entry name" value="Amidase_dom"/>
</dbReference>
<dbReference type="SUPFAM" id="SSF75304">
    <property type="entry name" value="Amidase signature (AS) enzymes"/>
    <property type="match status" value="1"/>
</dbReference>
<comment type="function">
    <text evidence="1">Hydrolyzes indole-3-acetamide (IAM) into indole-3-acetic acid (IAA).</text>
</comment>
<dbReference type="Pfam" id="PF01425">
    <property type="entry name" value="Amidase"/>
    <property type="match status" value="1"/>
</dbReference>
<reference evidence="5" key="1">
    <citation type="submission" date="2017-08" db="EMBL/GenBank/DDBJ databases">
        <authorList>
            <person name="Varghese N."/>
            <person name="Submissions S."/>
        </authorList>
    </citation>
    <scope>NUCLEOTIDE SEQUENCE [LARGE SCALE GENOMIC DNA]</scope>
    <source>
        <strain evidence="5">KCTC 23107</strain>
    </source>
</reference>
<name>A0A286I8W9_9HYPH</name>
<feature type="domain" description="Amidase" evidence="3">
    <location>
        <begin position="23"/>
        <end position="440"/>
    </location>
</feature>
<keyword evidence="5" id="KW-1185">Reference proteome</keyword>
<accession>A0A286I8W9</accession>
<dbReference type="PROSITE" id="PS00571">
    <property type="entry name" value="AMIDASES"/>
    <property type="match status" value="1"/>
</dbReference>
<gene>
    <name evidence="4" type="ORF">SAMN05877838_1441</name>
</gene>